<comment type="caution">
    <text evidence="1">The sequence shown here is derived from an EMBL/GenBank/DDBJ whole genome shotgun (WGS) entry which is preliminary data.</text>
</comment>
<dbReference type="Proteomes" id="UP001598251">
    <property type="component" value="Unassembled WGS sequence"/>
</dbReference>
<dbReference type="RefSeq" id="WP_382830919.1">
    <property type="nucleotide sequence ID" value="NZ_JBHXLY010000046.1"/>
</dbReference>
<evidence type="ECO:0000313" key="1">
    <source>
        <dbReference type="EMBL" id="MFD4217553.1"/>
    </source>
</evidence>
<sequence>MQPSKADDVRGTVLDPLTLTAEQNDRLHGLKCARCGTVGRLRLAGYAYTTSGNGGRLGWPLRLCPECPGTGA</sequence>
<name>A0ABW6EQY4_9ACTN</name>
<organism evidence="1 2">
    <name type="scientific">Streptomyces sindenensis</name>
    <dbReference type="NCBI Taxonomy" id="67363"/>
    <lineage>
        <taxon>Bacteria</taxon>
        <taxon>Bacillati</taxon>
        <taxon>Actinomycetota</taxon>
        <taxon>Actinomycetes</taxon>
        <taxon>Kitasatosporales</taxon>
        <taxon>Streptomycetaceae</taxon>
        <taxon>Streptomyces</taxon>
    </lineage>
</organism>
<keyword evidence="2" id="KW-1185">Reference proteome</keyword>
<reference evidence="1 2" key="1">
    <citation type="submission" date="2024-09" db="EMBL/GenBank/DDBJ databases">
        <title>The Natural Products Discovery Center: Release of the First 8490 Sequenced Strains for Exploring Actinobacteria Biosynthetic Diversity.</title>
        <authorList>
            <person name="Kalkreuter E."/>
            <person name="Kautsar S.A."/>
            <person name="Yang D."/>
            <person name="Bader C.D."/>
            <person name="Teijaro C.N."/>
            <person name="Fluegel L."/>
            <person name="Davis C.M."/>
            <person name="Simpson J.R."/>
            <person name="Lauterbach L."/>
            <person name="Steele A.D."/>
            <person name="Gui C."/>
            <person name="Meng S."/>
            <person name="Li G."/>
            <person name="Viehrig K."/>
            <person name="Ye F."/>
            <person name="Su P."/>
            <person name="Kiefer A.F."/>
            <person name="Nichols A."/>
            <person name="Cepeda A.J."/>
            <person name="Yan W."/>
            <person name="Fan B."/>
            <person name="Jiang Y."/>
            <person name="Adhikari A."/>
            <person name="Zheng C.-J."/>
            <person name="Schuster L."/>
            <person name="Cowan T.M."/>
            <person name="Smanski M.J."/>
            <person name="Chevrette M.G."/>
            <person name="De Carvalho L.P.S."/>
            <person name="Shen B."/>
        </authorList>
    </citation>
    <scope>NUCLEOTIDE SEQUENCE [LARGE SCALE GENOMIC DNA]</scope>
    <source>
        <strain evidence="1 2">NPDC058546</strain>
    </source>
</reference>
<proteinExistence type="predicted"/>
<protein>
    <submittedName>
        <fullName evidence="1">Uncharacterized protein</fullName>
    </submittedName>
</protein>
<gene>
    <name evidence="1" type="ORF">ACFWSS_32275</name>
</gene>
<accession>A0ABW6EQY4</accession>
<dbReference type="EMBL" id="JBHXOF010000033">
    <property type="protein sequence ID" value="MFD4217553.1"/>
    <property type="molecule type" value="Genomic_DNA"/>
</dbReference>
<evidence type="ECO:0000313" key="2">
    <source>
        <dbReference type="Proteomes" id="UP001598251"/>
    </source>
</evidence>